<proteinExistence type="predicted"/>
<gene>
    <name evidence="1" type="ORF">C8E83_0057</name>
</gene>
<reference evidence="1 2" key="1">
    <citation type="submission" date="2018-10" db="EMBL/GenBank/DDBJ databases">
        <title>Sequencing the genomes of 1000 actinobacteria strains.</title>
        <authorList>
            <person name="Klenk H.-P."/>
        </authorList>
    </citation>
    <scope>NUCLEOTIDE SEQUENCE [LARGE SCALE GENOMIC DNA]</scope>
    <source>
        <strain evidence="1 2">DSM 17894</strain>
    </source>
</reference>
<protein>
    <submittedName>
        <fullName evidence="1">Uncharacterized protein</fullName>
    </submittedName>
</protein>
<sequence>MTPVTKKIDTALHDLTKALEKHAQIVGLKPVPLKKAGRAAADLRQAAAAYANIVEARTGQTNPFIDFLDPATMESLAHERDAIQARKAAEKAEKADKKG</sequence>
<keyword evidence="2" id="KW-1185">Reference proteome</keyword>
<dbReference type="AlphaFoldDB" id="A0A495ICZ5"/>
<accession>A0A495ICZ5</accession>
<organism evidence="1 2">
    <name type="scientific">Frondihabitans australicus</name>
    <dbReference type="NCBI Taxonomy" id="386892"/>
    <lineage>
        <taxon>Bacteria</taxon>
        <taxon>Bacillati</taxon>
        <taxon>Actinomycetota</taxon>
        <taxon>Actinomycetes</taxon>
        <taxon>Micrococcales</taxon>
        <taxon>Microbacteriaceae</taxon>
        <taxon>Frondihabitans</taxon>
    </lineage>
</organism>
<comment type="caution">
    <text evidence="1">The sequence shown here is derived from an EMBL/GenBank/DDBJ whole genome shotgun (WGS) entry which is preliminary data.</text>
</comment>
<dbReference type="EMBL" id="RBKS01000001">
    <property type="protein sequence ID" value="RKR72975.1"/>
    <property type="molecule type" value="Genomic_DNA"/>
</dbReference>
<evidence type="ECO:0000313" key="1">
    <source>
        <dbReference type="EMBL" id="RKR72975.1"/>
    </source>
</evidence>
<evidence type="ECO:0000313" key="2">
    <source>
        <dbReference type="Proteomes" id="UP000280008"/>
    </source>
</evidence>
<dbReference type="Proteomes" id="UP000280008">
    <property type="component" value="Unassembled WGS sequence"/>
</dbReference>
<name>A0A495ICZ5_9MICO</name>